<keyword evidence="3" id="KW-1185">Reference proteome</keyword>
<dbReference type="Proteomes" id="UP001152622">
    <property type="component" value="Chromosome 9"/>
</dbReference>
<accession>A0A9Q1IRY0</accession>
<evidence type="ECO:0000313" key="3">
    <source>
        <dbReference type="Proteomes" id="UP001152622"/>
    </source>
</evidence>
<organism evidence="2 3">
    <name type="scientific">Synaphobranchus kaupii</name>
    <name type="common">Kaup's arrowtooth eel</name>
    <dbReference type="NCBI Taxonomy" id="118154"/>
    <lineage>
        <taxon>Eukaryota</taxon>
        <taxon>Metazoa</taxon>
        <taxon>Chordata</taxon>
        <taxon>Craniata</taxon>
        <taxon>Vertebrata</taxon>
        <taxon>Euteleostomi</taxon>
        <taxon>Actinopterygii</taxon>
        <taxon>Neopterygii</taxon>
        <taxon>Teleostei</taxon>
        <taxon>Anguilliformes</taxon>
        <taxon>Synaphobranchidae</taxon>
        <taxon>Synaphobranchus</taxon>
    </lineage>
</organism>
<comment type="caution">
    <text evidence="2">The sequence shown here is derived from an EMBL/GenBank/DDBJ whole genome shotgun (WGS) entry which is preliminary data.</text>
</comment>
<dbReference type="EMBL" id="JAINUF010000009">
    <property type="protein sequence ID" value="KAJ8350045.1"/>
    <property type="molecule type" value="Genomic_DNA"/>
</dbReference>
<evidence type="ECO:0000256" key="1">
    <source>
        <dbReference type="SAM" id="MobiDB-lite"/>
    </source>
</evidence>
<evidence type="ECO:0000313" key="2">
    <source>
        <dbReference type="EMBL" id="KAJ8350045.1"/>
    </source>
</evidence>
<proteinExistence type="predicted"/>
<protein>
    <submittedName>
        <fullName evidence="2">Uncharacterized protein</fullName>
    </submittedName>
</protein>
<name>A0A9Q1IRY0_SYNKA</name>
<dbReference type="AlphaFoldDB" id="A0A9Q1IRY0"/>
<feature type="region of interest" description="Disordered" evidence="1">
    <location>
        <begin position="1"/>
        <end position="77"/>
    </location>
</feature>
<sequence>MAHGVKRPERTVGLVEAAVPDCRPRNTQGAVSLPKPHPTPPSTRVRHGGPPGPGTPNSESSLCPPGRFHGPATKAREPQAKYSQLCDDASIQRVTQAIYFGRA</sequence>
<feature type="compositionally biased region" description="Basic and acidic residues" evidence="1">
    <location>
        <begin position="1"/>
        <end position="10"/>
    </location>
</feature>
<reference evidence="2" key="1">
    <citation type="journal article" date="2023" name="Science">
        <title>Genome structures resolve the early diversification of teleost fishes.</title>
        <authorList>
            <person name="Parey E."/>
            <person name="Louis A."/>
            <person name="Montfort J."/>
            <person name="Bouchez O."/>
            <person name="Roques C."/>
            <person name="Iampietro C."/>
            <person name="Lluch J."/>
            <person name="Castinel A."/>
            <person name="Donnadieu C."/>
            <person name="Desvignes T."/>
            <person name="Floi Bucao C."/>
            <person name="Jouanno E."/>
            <person name="Wen M."/>
            <person name="Mejri S."/>
            <person name="Dirks R."/>
            <person name="Jansen H."/>
            <person name="Henkel C."/>
            <person name="Chen W.J."/>
            <person name="Zahm M."/>
            <person name="Cabau C."/>
            <person name="Klopp C."/>
            <person name="Thompson A.W."/>
            <person name="Robinson-Rechavi M."/>
            <person name="Braasch I."/>
            <person name="Lecointre G."/>
            <person name="Bobe J."/>
            <person name="Postlethwait J.H."/>
            <person name="Berthelot C."/>
            <person name="Roest Crollius H."/>
            <person name="Guiguen Y."/>
        </authorList>
    </citation>
    <scope>NUCLEOTIDE SEQUENCE</scope>
    <source>
        <strain evidence="2">WJC10195</strain>
    </source>
</reference>
<gene>
    <name evidence="2" type="ORF">SKAU_G00251750</name>
</gene>